<keyword evidence="5 9" id="KW-0784">Thiamine biosynthesis</keyword>
<evidence type="ECO:0000256" key="3">
    <source>
        <dbReference type="ARBA" id="ARBA00022723"/>
    </source>
</evidence>
<dbReference type="PIRSF" id="PIRSF000512">
    <property type="entry name" value="TMP_PPase_Cyanobac_prd"/>
    <property type="match status" value="1"/>
</dbReference>
<dbReference type="InterPro" id="IPR022998">
    <property type="entry name" value="ThiamineP_synth_TenI"/>
</dbReference>
<evidence type="ECO:0000256" key="10">
    <source>
        <dbReference type="RuleBase" id="RU003826"/>
    </source>
</evidence>
<dbReference type="Pfam" id="PF02581">
    <property type="entry name" value="TMP-TENI"/>
    <property type="match status" value="1"/>
</dbReference>
<evidence type="ECO:0000256" key="9">
    <source>
        <dbReference type="HAMAP-Rule" id="MF_00097"/>
    </source>
</evidence>
<comment type="caution">
    <text evidence="9">Lacks conserved residue(s) required for the propagation of feature annotation.</text>
</comment>
<comment type="similarity">
    <text evidence="9 10">Belongs to the thiamine-phosphate synthase family.</text>
</comment>
<evidence type="ECO:0000259" key="13">
    <source>
        <dbReference type="Pfam" id="PF17792"/>
    </source>
</evidence>
<comment type="catalytic activity">
    <reaction evidence="8 9 10">
        <text>2-[(2R,5Z)-2-carboxy-4-methylthiazol-5(2H)-ylidene]ethyl phosphate + 4-amino-2-methyl-5-(diphosphooxymethyl)pyrimidine + 2 H(+) = thiamine phosphate + CO2 + diphosphate</text>
        <dbReference type="Rhea" id="RHEA:47844"/>
        <dbReference type="ChEBI" id="CHEBI:15378"/>
        <dbReference type="ChEBI" id="CHEBI:16526"/>
        <dbReference type="ChEBI" id="CHEBI:33019"/>
        <dbReference type="ChEBI" id="CHEBI:37575"/>
        <dbReference type="ChEBI" id="CHEBI:57841"/>
        <dbReference type="ChEBI" id="CHEBI:62899"/>
        <dbReference type="EC" id="2.5.1.3"/>
    </reaction>
</comment>
<evidence type="ECO:0000256" key="5">
    <source>
        <dbReference type="ARBA" id="ARBA00022977"/>
    </source>
</evidence>
<dbReference type="InterPro" id="IPR036206">
    <property type="entry name" value="ThiamineP_synth_sf"/>
</dbReference>
<feature type="binding site" evidence="9">
    <location>
        <position position="294"/>
    </location>
    <ligand>
        <name>4-amino-2-methyl-5-(diphosphooxymethyl)pyrimidine</name>
        <dbReference type="ChEBI" id="CHEBI:57841"/>
    </ligand>
</feature>
<feature type="binding site" evidence="9">
    <location>
        <position position="227"/>
    </location>
    <ligand>
        <name>4-amino-2-methyl-5-(diphosphooxymethyl)pyrimidine</name>
        <dbReference type="ChEBI" id="CHEBI:57841"/>
    </ligand>
</feature>
<feature type="binding site" evidence="9">
    <location>
        <begin position="291"/>
        <end position="293"/>
    </location>
    <ligand>
        <name>2-[(2R,5Z)-2-carboxy-4-methylthiazol-5(2H)-ylidene]ethyl phosphate</name>
        <dbReference type="ChEBI" id="CHEBI:62899"/>
    </ligand>
</feature>
<feature type="binding site" evidence="9">
    <location>
        <position position="322"/>
    </location>
    <ligand>
        <name>2-[(2R,5Z)-2-carboxy-4-methylthiazol-5(2H)-ylidene]ethyl phosphate</name>
        <dbReference type="ChEBI" id="CHEBI:62899"/>
    </ligand>
</feature>
<dbReference type="InterPro" id="IPR041397">
    <property type="entry name" value="ThiD2"/>
</dbReference>
<comment type="function">
    <text evidence="9">Condenses 4-methyl-5-(beta-hydroxyethyl)thiazole monophosphate (THZ-P) and 2-methyl-4-amino-5-hydroxymethyl pyrimidine pyrophosphate (HMP-PP) to form thiamine monophosphate (TMP).</text>
</comment>
<reference evidence="14 15" key="1">
    <citation type="journal article" date="2016" name="Environ. Microbiol.">
        <title>Genomic resolution of a cold subsurface aquifer community provides metabolic insights for novel microbes adapted to high CO concentrations.</title>
        <authorList>
            <person name="Probst A.J."/>
            <person name="Castelle C.J."/>
            <person name="Singh A."/>
            <person name="Brown C.T."/>
            <person name="Anantharaman K."/>
            <person name="Sharon I."/>
            <person name="Hug L.A."/>
            <person name="Burstein D."/>
            <person name="Emerson J.B."/>
            <person name="Thomas B.C."/>
            <person name="Banfield J.F."/>
        </authorList>
    </citation>
    <scope>NUCLEOTIDE SEQUENCE [LARGE SCALE GENOMIC DNA]</scope>
    <source>
        <strain evidence="14">CG2_30_40_21</strain>
    </source>
</reference>
<dbReference type="UniPathway" id="UPA00060">
    <property type="reaction ID" value="UER00141"/>
</dbReference>
<dbReference type="Proteomes" id="UP000183085">
    <property type="component" value="Unassembled WGS sequence"/>
</dbReference>
<keyword evidence="3 9" id="KW-0479">Metal-binding</keyword>
<dbReference type="InterPro" id="IPR034291">
    <property type="entry name" value="TMP_synthase"/>
</dbReference>
<comment type="cofactor">
    <cofactor evidence="9">
        <name>Mg(2+)</name>
        <dbReference type="ChEBI" id="CHEBI:18420"/>
    </cofactor>
    <text evidence="9">Binds 1 Mg(2+) ion per subunit.</text>
</comment>
<dbReference type="GO" id="GO:0000287">
    <property type="term" value="F:magnesium ion binding"/>
    <property type="evidence" value="ECO:0007669"/>
    <property type="project" value="UniProtKB-UniRule"/>
</dbReference>
<dbReference type="GO" id="GO:0005737">
    <property type="term" value="C:cytoplasm"/>
    <property type="evidence" value="ECO:0007669"/>
    <property type="project" value="TreeGrafter"/>
</dbReference>
<feature type="binding site" evidence="9">
    <location>
        <position position="228"/>
    </location>
    <ligand>
        <name>Mg(2+)</name>
        <dbReference type="ChEBI" id="CHEBI:18420"/>
    </ligand>
</feature>
<evidence type="ECO:0000256" key="6">
    <source>
        <dbReference type="ARBA" id="ARBA00047334"/>
    </source>
</evidence>
<dbReference type="GO" id="GO:0009228">
    <property type="term" value="P:thiamine biosynthetic process"/>
    <property type="evidence" value="ECO:0007669"/>
    <property type="project" value="UniProtKB-KW"/>
</dbReference>
<dbReference type="SUPFAM" id="SSF51391">
    <property type="entry name" value="Thiamin phosphate synthase"/>
    <property type="match status" value="1"/>
</dbReference>
<evidence type="ECO:0000256" key="7">
    <source>
        <dbReference type="ARBA" id="ARBA00047851"/>
    </source>
</evidence>
<accession>A0A1J5DZX3</accession>
<keyword evidence="2 9" id="KW-0808">Transferase</keyword>
<keyword evidence="4 9" id="KW-0460">Magnesium</keyword>
<evidence type="ECO:0000313" key="14">
    <source>
        <dbReference type="EMBL" id="OIP36614.1"/>
    </source>
</evidence>
<dbReference type="NCBIfam" id="TIGR00693">
    <property type="entry name" value="thiE"/>
    <property type="match status" value="1"/>
</dbReference>
<name>A0A1J5DZX3_9BACT</name>
<comment type="catalytic activity">
    <reaction evidence="7 9 10">
        <text>2-(2-carboxy-4-methylthiazol-5-yl)ethyl phosphate + 4-amino-2-methyl-5-(diphosphooxymethyl)pyrimidine + 2 H(+) = thiamine phosphate + CO2 + diphosphate</text>
        <dbReference type="Rhea" id="RHEA:47848"/>
        <dbReference type="ChEBI" id="CHEBI:15378"/>
        <dbReference type="ChEBI" id="CHEBI:16526"/>
        <dbReference type="ChEBI" id="CHEBI:33019"/>
        <dbReference type="ChEBI" id="CHEBI:37575"/>
        <dbReference type="ChEBI" id="CHEBI:57841"/>
        <dbReference type="ChEBI" id="CHEBI:62890"/>
        <dbReference type="EC" id="2.5.1.3"/>
    </reaction>
</comment>
<dbReference type="PANTHER" id="PTHR20857">
    <property type="entry name" value="THIAMINE-PHOSPHATE PYROPHOSPHORYLASE"/>
    <property type="match status" value="1"/>
</dbReference>
<dbReference type="AlphaFoldDB" id="A0A1J5DZX3"/>
<dbReference type="FunFam" id="3.20.20.70:FF:000096">
    <property type="entry name" value="Thiamine-phosphate synthase"/>
    <property type="match status" value="1"/>
</dbReference>
<evidence type="ECO:0000256" key="1">
    <source>
        <dbReference type="ARBA" id="ARBA00005165"/>
    </source>
</evidence>
<feature type="domain" description="Thiamine phosphate synthase/TenI" evidence="12">
    <location>
        <begin position="145"/>
        <end position="345"/>
    </location>
</feature>
<comment type="pathway">
    <text evidence="1 9 11">Cofactor biosynthesis; thiamine diphosphate biosynthesis; thiamine phosphate from 4-amino-2-methyl-5-diphosphomethylpyrimidine and 4-methyl-5-(2-phosphoethyl)-thiazole: step 1/1.</text>
</comment>
<feature type="binding site" evidence="9">
    <location>
        <position position="265"/>
    </location>
    <ligand>
        <name>4-amino-2-methyl-5-(diphosphooxymethyl)pyrimidine</name>
        <dbReference type="ChEBI" id="CHEBI:57841"/>
    </ligand>
</feature>
<feature type="binding site" evidence="9">
    <location>
        <begin position="176"/>
        <end position="180"/>
    </location>
    <ligand>
        <name>4-amino-2-methyl-5-(diphosphooxymethyl)pyrimidine</name>
        <dbReference type="ChEBI" id="CHEBI:57841"/>
    </ligand>
</feature>
<protein>
    <recommendedName>
        <fullName evidence="9">Thiamine-phosphate synthase</fullName>
        <shortName evidence="9">TP synthase</shortName>
        <shortName evidence="9">TPS</shortName>
        <ecNumber evidence="9">2.5.1.3</ecNumber>
    </recommendedName>
    <alternativeName>
        <fullName evidence="9">Thiamine-phosphate pyrophosphorylase</fullName>
        <shortName evidence="9">TMP pyrophosphorylase</shortName>
        <shortName evidence="9">TMP-PPase</shortName>
    </alternativeName>
</protein>
<evidence type="ECO:0000256" key="2">
    <source>
        <dbReference type="ARBA" id="ARBA00022679"/>
    </source>
</evidence>
<dbReference type="STRING" id="1817895.AUJ95_09260"/>
<feature type="binding site" evidence="9">
    <location>
        <position position="247"/>
    </location>
    <ligand>
        <name>Mg(2+)</name>
        <dbReference type="ChEBI" id="CHEBI:18420"/>
    </ligand>
</feature>
<dbReference type="Pfam" id="PF17792">
    <property type="entry name" value="ThiD2"/>
    <property type="match status" value="1"/>
</dbReference>
<sequence>MDTGILRIIDANFNRVREGLRVVEELVRFEMNSKELSERLKGIRHSIAGLINESFGSSLLISARDSQNDVGLAIHIDTEDYRTGKAGIIKANIKRAQEAIRVLEEFVKLYSIETSRKLKALRYQAYSLEQEVLQIVGEKKRIHGLYLILDYGLFGERIWDRDCVKEIITAGVDVVQLRVKGEAQRDGEEEKDIVWQQVENIPDGKLIMLGNMLREITEEAAVLFIINDRLDIALAVRADGVHLGQDDMPVDVARKLMGDKIIGISTHSLIQAQQAEKSGADYIGIGPVYSTTTKRDVGKPIGCEIVHEICKTVSLPVVAIGGINQDNLTEAIKTGAGGIAVANAILKTDDPAAVTKKIAGALHNMPSIC</sequence>
<dbReference type="GO" id="GO:0004789">
    <property type="term" value="F:thiamine-phosphate diphosphorylase activity"/>
    <property type="evidence" value="ECO:0007669"/>
    <property type="project" value="UniProtKB-UniRule"/>
</dbReference>
<evidence type="ECO:0000256" key="8">
    <source>
        <dbReference type="ARBA" id="ARBA00047883"/>
    </source>
</evidence>
<evidence type="ECO:0000256" key="11">
    <source>
        <dbReference type="RuleBase" id="RU004253"/>
    </source>
</evidence>
<dbReference type="GO" id="GO:0009229">
    <property type="term" value="P:thiamine diphosphate biosynthetic process"/>
    <property type="evidence" value="ECO:0007669"/>
    <property type="project" value="UniProtKB-UniRule"/>
</dbReference>
<dbReference type="InterPro" id="IPR016229">
    <property type="entry name" value="TMP_synthase_cyanobac_bac"/>
</dbReference>
<dbReference type="InterPro" id="IPR013785">
    <property type="entry name" value="Aldolase_TIM"/>
</dbReference>
<dbReference type="Gene3D" id="3.20.20.70">
    <property type="entry name" value="Aldolase class I"/>
    <property type="match status" value="1"/>
</dbReference>
<dbReference type="EMBL" id="MNYI01000236">
    <property type="protein sequence ID" value="OIP36614.1"/>
    <property type="molecule type" value="Genomic_DNA"/>
</dbReference>
<evidence type="ECO:0000259" key="12">
    <source>
        <dbReference type="Pfam" id="PF02581"/>
    </source>
</evidence>
<evidence type="ECO:0000313" key="15">
    <source>
        <dbReference type="Proteomes" id="UP000183085"/>
    </source>
</evidence>
<comment type="catalytic activity">
    <reaction evidence="6 9 10">
        <text>4-methyl-5-(2-phosphooxyethyl)-thiazole + 4-amino-2-methyl-5-(diphosphooxymethyl)pyrimidine + H(+) = thiamine phosphate + diphosphate</text>
        <dbReference type="Rhea" id="RHEA:22328"/>
        <dbReference type="ChEBI" id="CHEBI:15378"/>
        <dbReference type="ChEBI" id="CHEBI:33019"/>
        <dbReference type="ChEBI" id="CHEBI:37575"/>
        <dbReference type="ChEBI" id="CHEBI:57841"/>
        <dbReference type="ChEBI" id="CHEBI:58296"/>
        <dbReference type="EC" id="2.5.1.3"/>
    </reaction>
</comment>
<evidence type="ECO:0000256" key="4">
    <source>
        <dbReference type="ARBA" id="ARBA00022842"/>
    </source>
</evidence>
<dbReference type="PANTHER" id="PTHR20857:SF15">
    <property type="entry name" value="THIAMINE-PHOSPHATE SYNTHASE"/>
    <property type="match status" value="1"/>
</dbReference>
<gene>
    <name evidence="9" type="primary">thiE</name>
    <name evidence="14" type="ORF">AUJ95_09260</name>
</gene>
<feature type="domain" description="ThiD2" evidence="13">
    <location>
        <begin position="7"/>
        <end position="130"/>
    </location>
</feature>
<dbReference type="HAMAP" id="MF_00097">
    <property type="entry name" value="TMP_synthase"/>
    <property type="match status" value="1"/>
</dbReference>
<organism evidence="14 15">
    <name type="scientific">Candidatus Desantisbacteria bacterium CG2_30_40_21</name>
    <dbReference type="NCBI Taxonomy" id="1817895"/>
    <lineage>
        <taxon>Bacteria</taxon>
        <taxon>Candidatus Desantisiibacteriota</taxon>
    </lineage>
</organism>
<dbReference type="EC" id="2.5.1.3" evidence="9"/>
<comment type="caution">
    <text evidence="14">The sequence shown here is derived from an EMBL/GenBank/DDBJ whole genome shotgun (WGS) entry which is preliminary data.</text>
</comment>
<proteinExistence type="inferred from homology"/>
<dbReference type="CDD" id="cd00564">
    <property type="entry name" value="TMP_TenI"/>
    <property type="match status" value="1"/>
</dbReference>